<dbReference type="EMBL" id="KZ825378">
    <property type="protein sequence ID" value="RAH42111.1"/>
    <property type="molecule type" value="Genomic_DNA"/>
</dbReference>
<proteinExistence type="predicted"/>
<name>A0ACD1FYQ1_9EURO</name>
<accession>A0ACD1FYQ1</accession>
<organism evidence="1 2">
    <name type="scientific">Aspergillus brunneoviolaceus CBS 621.78</name>
    <dbReference type="NCBI Taxonomy" id="1450534"/>
    <lineage>
        <taxon>Eukaryota</taxon>
        <taxon>Fungi</taxon>
        <taxon>Dikarya</taxon>
        <taxon>Ascomycota</taxon>
        <taxon>Pezizomycotina</taxon>
        <taxon>Eurotiomycetes</taxon>
        <taxon>Eurotiomycetidae</taxon>
        <taxon>Eurotiales</taxon>
        <taxon>Aspergillaceae</taxon>
        <taxon>Aspergillus</taxon>
        <taxon>Aspergillus subgen. Circumdati</taxon>
    </lineage>
</organism>
<gene>
    <name evidence="1" type="ORF">BO95DRAFT_242013</name>
</gene>
<sequence>MPICNFRASRDDPPPPPGGACMLVYWYGVGCFVFQTAIPFGLDLFSVRGTGLFLVNYWVPGDLFLGLWLLVHVCRRLLRFLVWNSYGIAMGLVWRRLRSDLGRLYMYRTVHTPAGTHCARFTDSIQGHKCSSSSSRRGGGDESPYGVSELPTRYSRNLHLETPTRPPTGIGQVRGPVSLPLAGSKSLPSGVSGTSMVLFVLDTETPNEDLWPFRCDDGLLTTEYRS</sequence>
<dbReference type="Proteomes" id="UP000249057">
    <property type="component" value="Unassembled WGS sequence"/>
</dbReference>
<protein>
    <submittedName>
        <fullName evidence="1">Uncharacterized protein</fullName>
    </submittedName>
</protein>
<keyword evidence="2" id="KW-1185">Reference proteome</keyword>
<evidence type="ECO:0000313" key="2">
    <source>
        <dbReference type="Proteomes" id="UP000249057"/>
    </source>
</evidence>
<evidence type="ECO:0000313" key="1">
    <source>
        <dbReference type="EMBL" id="RAH42111.1"/>
    </source>
</evidence>
<reference evidence="1" key="1">
    <citation type="submission" date="2018-02" db="EMBL/GenBank/DDBJ databases">
        <title>The genomes of Aspergillus section Nigri reveals drivers in fungal speciation.</title>
        <authorList>
            <consortium name="DOE Joint Genome Institute"/>
            <person name="Vesth T.C."/>
            <person name="Nybo J."/>
            <person name="Theobald S."/>
            <person name="Brandl J."/>
            <person name="Frisvad J.C."/>
            <person name="Nielsen K.F."/>
            <person name="Lyhne E.K."/>
            <person name="Kogle M.E."/>
            <person name="Kuo A."/>
            <person name="Riley R."/>
            <person name="Clum A."/>
            <person name="Nolan M."/>
            <person name="Lipzen A."/>
            <person name="Salamov A."/>
            <person name="Henrissat B."/>
            <person name="Wiebenga A."/>
            <person name="De vries R.P."/>
            <person name="Grigoriev I.V."/>
            <person name="Mortensen U.H."/>
            <person name="Andersen M.R."/>
            <person name="Baker S.E."/>
        </authorList>
    </citation>
    <scope>NUCLEOTIDE SEQUENCE</scope>
    <source>
        <strain evidence="1">CBS 621.78</strain>
    </source>
</reference>